<proteinExistence type="predicted"/>
<sequence length="170" mass="19719">MVVSCVAILNSILWILVWLITWPLSLVLAVIEVLLIPLCVCSTKVKDVVEELDRISKWFAFVPMENACKMKPVRPHQDIPVPTDEHLLSVSVLRTHLIICMHKIMCIPNRPSYPLMLVCPPFFRIFSLIFCLFLSCVLLFRHFIITEHLFAPLFTIPVKKTNTLWLLSWH</sequence>
<dbReference type="OrthoDB" id="8912589at2759"/>
<feature type="transmembrane region" description="Helical" evidence="1">
    <location>
        <begin position="122"/>
        <end position="144"/>
    </location>
</feature>
<gene>
    <name evidence="2" type="ORF">EmuJ_001054800</name>
</gene>
<feature type="transmembrane region" description="Helical" evidence="1">
    <location>
        <begin position="12"/>
        <end position="36"/>
    </location>
</feature>
<dbReference type="Proteomes" id="UP000017246">
    <property type="component" value="Unassembled WGS sequence"/>
</dbReference>
<keyword evidence="3" id="KW-1185">Reference proteome</keyword>
<dbReference type="EMBL" id="LN902842">
    <property type="protein sequence ID" value="CDS42827.1"/>
    <property type="molecule type" value="Genomic_DNA"/>
</dbReference>
<keyword evidence="1" id="KW-0812">Transmembrane</keyword>
<evidence type="ECO:0000313" key="2">
    <source>
        <dbReference type="EMBL" id="CDS42827.1"/>
    </source>
</evidence>
<keyword evidence="1" id="KW-0472">Membrane</keyword>
<accession>A0A068YHN3</accession>
<protein>
    <submittedName>
        <fullName evidence="2">Expressed protein</fullName>
    </submittedName>
</protein>
<dbReference type="AlphaFoldDB" id="A0A068YHN3"/>
<keyword evidence="1" id="KW-1133">Transmembrane helix</keyword>
<evidence type="ECO:0000313" key="3">
    <source>
        <dbReference type="Proteomes" id="UP000017246"/>
    </source>
</evidence>
<reference evidence="2" key="1">
    <citation type="journal article" date="2013" name="Nature">
        <title>The genomes of four tapeworm species reveal adaptations to parasitism.</title>
        <authorList>
            <person name="Tsai I.J."/>
            <person name="Zarowiecki M."/>
            <person name="Holroyd N."/>
            <person name="Garciarrubio A."/>
            <person name="Sanchez-Flores A."/>
            <person name="Brooks K.L."/>
            <person name="Tracey A."/>
            <person name="Bobes R.J."/>
            <person name="Fragoso G."/>
            <person name="Sciutto E."/>
            <person name="Aslett M."/>
            <person name="Beasley H."/>
            <person name="Bennett H.M."/>
            <person name="Cai J."/>
            <person name="Camicia F."/>
            <person name="Clark R."/>
            <person name="Cucher M."/>
            <person name="De Silva N."/>
            <person name="Day T.A."/>
            <person name="Deplazes P."/>
            <person name="Estrada K."/>
            <person name="Fernandez C."/>
            <person name="Holland P.W."/>
            <person name="Hou J."/>
            <person name="Hu S."/>
            <person name="Huckvale T."/>
            <person name="Hung S.S."/>
            <person name="Kamenetzky L."/>
            <person name="Keane J.A."/>
            <person name="Kiss F."/>
            <person name="Koziol U."/>
            <person name="Lambert O."/>
            <person name="Liu K."/>
            <person name="Luo X."/>
            <person name="Luo Y."/>
            <person name="Macchiaroli N."/>
            <person name="Nichol S."/>
            <person name="Paps J."/>
            <person name="Parkinson J."/>
            <person name="Pouchkina-Stantcheva N."/>
            <person name="Riddiford N."/>
            <person name="Rosenzvit M."/>
            <person name="Salinas G."/>
            <person name="Wasmuth J.D."/>
            <person name="Zamanian M."/>
            <person name="Zheng Y."/>
            <person name="Cai X."/>
            <person name="Soberon X."/>
            <person name="Olson P.D."/>
            <person name="Laclette J.P."/>
            <person name="Brehm K."/>
            <person name="Berriman M."/>
            <person name="Garciarrubio A."/>
            <person name="Bobes R.J."/>
            <person name="Fragoso G."/>
            <person name="Sanchez-Flores A."/>
            <person name="Estrada K."/>
            <person name="Cevallos M.A."/>
            <person name="Morett E."/>
            <person name="Gonzalez V."/>
            <person name="Portillo T."/>
            <person name="Ochoa-Leyva A."/>
            <person name="Jose M.V."/>
            <person name="Sciutto E."/>
            <person name="Landa A."/>
            <person name="Jimenez L."/>
            <person name="Valdes V."/>
            <person name="Carrero J.C."/>
            <person name="Larralde C."/>
            <person name="Morales-Montor J."/>
            <person name="Limon-Lason J."/>
            <person name="Soberon X."/>
            <person name="Laclette J.P."/>
        </authorList>
    </citation>
    <scope>NUCLEOTIDE SEQUENCE [LARGE SCALE GENOMIC DNA]</scope>
</reference>
<evidence type="ECO:0000256" key="1">
    <source>
        <dbReference type="SAM" id="Phobius"/>
    </source>
</evidence>
<organism evidence="2 3">
    <name type="scientific">Echinococcus multilocularis</name>
    <name type="common">Fox tapeworm</name>
    <dbReference type="NCBI Taxonomy" id="6211"/>
    <lineage>
        <taxon>Eukaryota</taxon>
        <taxon>Metazoa</taxon>
        <taxon>Spiralia</taxon>
        <taxon>Lophotrochozoa</taxon>
        <taxon>Platyhelminthes</taxon>
        <taxon>Cestoda</taxon>
        <taxon>Eucestoda</taxon>
        <taxon>Cyclophyllidea</taxon>
        <taxon>Taeniidae</taxon>
        <taxon>Echinococcus</taxon>
    </lineage>
</organism>
<name>A0A068YHN3_ECHMU</name>
<reference evidence="2" key="2">
    <citation type="submission" date="2015-11" db="EMBL/GenBank/DDBJ databases">
        <authorList>
            <person name="Zhang Y."/>
            <person name="Guo Z."/>
        </authorList>
    </citation>
    <scope>NUCLEOTIDE SEQUENCE</scope>
</reference>